<dbReference type="Proteomes" id="UP000624703">
    <property type="component" value="Unassembled WGS sequence"/>
</dbReference>
<dbReference type="AlphaFoldDB" id="A0A8J7SPK9"/>
<organism evidence="3 4">
    <name type="scientific">Persicirhabdus sediminis</name>
    <dbReference type="NCBI Taxonomy" id="454144"/>
    <lineage>
        <taxon>Bacteria</taxon>
        <taxon>Pseudomonadati</taxon>
        <taxon>Verrucomicrobiota</taxon>
        <taxon>Verrucomicrobiia</taxon>
        <taxon>Verrucomicrobiales</taxon>
        <taxon>Verrucomicrobiaceae</taxon>
        <taxon>Persicirhabdus</taxon>
    </lineage>
</organism>
<sequence>MNHPILPLTLGLALVASVAPAATFTVTSAAVTENSYSTDYASGTMSEGGSSGTWAITTEQYDVSSTGNVASSQWYYQKSKPAVGGSSGVSATFRNDVVSNGYNKNSEEIKDYSDTTFDPLLVSFSATADAGSQVDQIIFKSTPYDNSSTSDNGNRAQQMLMKFTLTWTGGGEAMIMDSNANLSLGEMQNYYGDSTNPGSYNPSGFTGPFGDLGAHLGDAGYESADGKSISSGATIWLAWDANNTQADWSITLPSGITDMTVEWDDNATAGRYEDNGVFGPASEFMGFDVTFIPEPSSVMALCLGAMSFIIRRRR</sequence>
<dbReference type="Pfam" id="PF07589">
    <property type="entry name" value="PEP-CTERM"/>
    <property type="match status" value="1"/>
</dbReference>
<dbReference type="EMBL" id="JAENIM010000045">
    <property type="protein sequence ID" value="MBK1792408.1"/>
    <property type="molecule type" value="Genomic_DNA"/>
</dbReference>
<feature type="chain" id="PRO_5035213706" evidence="1">
    <location>
        <begin position="22"/>
        <end position="314"/>
    </location>
</feature>
<evidence type="ECO:0000259" key="2">
    <source>
        <dbReference type="Pfam" id="PF07589"/>
    </source>
</evidence>
<evidence type="ECO:0000313" key="3">
    <source>
        <dbReference type="EMBL" id="MBK1792408.1"/>
    </source>
</evidence>
<gene>
    <name evidence="3" type="ORF">JIN82_14690</name>
</gene>
<keyword evidence="4" id="KW-1185">Reference proteome</keyword>
<dbReference type="RefSeq" id="WP_200312421.1">
    <property type="nucleotide sequence ID" value="NZ_JAENIM010000045.1"/>
</dbReference>
<reference evidence="3" key="1">
    <citation type="submission" date="2021-01" db="EMBL/GenBank/DDBJ databases">
        <title>Modified the classification status of verrucomicrobia.</title>
        <authorList>
            <person name="Feng X."/>
        </authorList>
    </citation>
    <scope>NUCLEOTIDE SEQUENCE</scope>
    <source>
        <strain evidence="3">_KCTC 22039</strain>
    </source>
</reference>
<dbReference type="InterPro" id="IPR013424">
    <property type="entry name" value="Ice-binding_C"/>
</dbReference>
<protein>
    <submittedName>
        <fullName evidence="3">PEP-CTERM sorting domain-containing protein</fullName>
    </submittedName>
</protein>
<feature type="domain" description="Ice-binding protein C-terminal" evidence="2">
    <location>
        <begin position="292"/>
        <end position="313"/>
    </location>
</feature>
<accession>A0A8J7SPK9</accession>
<name>A0A8J7SPK9_9BACT</name>
<feature type="signal peptide" evidence="1">
    <location>
        <begin position="1"/>
        <end position="21"/>
    </location>
</feature>
<evidence type="ECO:0000256" key="1">
    <source>
        <dbReference type="SAM" id="SignalP"/>
    </source>
</evidence>
<proteinExistence type="predicted"/>
<comment type="caution">
    <text evidence="3">The sequence shown here is derived from an EMBL/GenBank/DDBJ whole genome shotgun (WGS) entry which is preliminary data.</text>
</comment>
<evidence type="ECO:0000313" key="4">
    <source>
        <dbReference type="Proteomes" id="UP000624703"/>
    </source>
</evidence>
<dbReference type="NCBIfam" id="TIGR02595">
    <property type="entry name" value="PEP_CTERM"/>
    <property type="match status" value="1"/>
</dbReference>
<keyword evidence="1" id="KW-0732">Signal</keyword>